<dbReference type="Proteomes" id="UP000007304">
    <property type="component" value="Unassembled WGS sequence"/>
</dbReference>
<dbReference type="HOGENOM" id="CLU_1704245_0_0_1"/>
<evidence type="ECO:0000313" key="1">
    <source>
        <dbReference type="EMBL" id="EHY57203.1"/>
    </source>
</evidence>
<sequence>MLQACRPLWSSPCSCATTAAFGIRLILPYNRSTREKKLLSTLVSVSDCRHRLLSTFIPDHQGQHRAPGASALRSYQHHAQGTCYGLLGSLISIRLRFPSFTMVAVLNFRKPLPAAWARVVRGYRNVLLQCSKRWILLARGNCARCPQELDKGYP</sequence>
<evidence type="ECO:0000313" key="2">
    <source>
        <dbReference type="Proteomes" id="UP000007304"/>
    </source>
</evidence>
<dbReference type="InParanoid" id="H6C0A8"/>
<proteinExistence type="predicted"/>
<dbReference type="GeneID" id="20309889"/>
<organism evidence="1 2">
    <name type="scientific">Exophiala dermatitidis (strain ATCC 34100 / CBS 525.76 / NIH/UT8656)</name>
    <name type="common">Black yeast</name>
    <name type="synonym">Wangiella dermatitidis</name>
    <dbReference type="NCBI Taxonomy" id="858893"/>
    <lineage>
        <taxon>Eukaryota</taxon>
        <taxon>Fungi</taxon>
        <taxon>Dikarya</taxon>
        <taxon>Ascomycota</taxon>
        <taxon>Pezizomycotina</taxon>
        <taxon>Eurotiomycetes</taxon>
        <taxon>Chaetothyriomycetidae</taxon>
        <taxon>Chaetothyriales</taxon>
        <taxon>Herpotrichiellaceae</taxon>
        <taxon>Exophiala</taxon>
    </lineage>
</organism>
<reference evidence="1" key="1">
    <citation type="submission" date="2011-07" db="EMBL/GenBank/DDBJ databases">
        <title>The Genome Sequence of Exophiala (Wangiella) dermatitidis NIH/UT8656.</title>
        <authorList>
            <consortium name="The Broad Institute Genome Sequencing Platform"/>
            <person name="Cuomo C."/>
            <person name="Wang Z."/>
            <person name="Hunicke-Smith S."/>
            <person name="Szanislo P.J."/>
            <person name="Earl A."/>
            <person name="Young S.K."/>
            <person name="Zeng Q."/>
            <person name="Gargeya S."/>
            <person name="Fitzgerald M."/>
            <person name="Haas B."/>
            <person name="Abouelleil A."/>
            <person name="Alvarado L."/>
            <person name="Arachchi H.M."/>
            <person name="Berlin A."/>
            <person name="Brown A."/>
            <person name="Chapman S.B."/>
            <person name="Chen Z."/>
            <person name="Dunbar C."/>
            <person name="Freedman E."/>
            <person name="Gearin G."/>
            <person name="Gellesch M."/>
            <person name="Goldberg J."/>
            <person name="Griggs A."/>
            <person name="Gujja S."/>
            <person name="Heiman D."/>
            <person name="Howarth C."/>
            <person name="Larson L."/>
            <person name="Lui A."/>
            <person name="MacDonald P.J.P."/>
            <person name="Montmayeur A."/>
            <person name="Murphy C."/>
            <person name="Neiman D."/>
            <person name="Pearson M."/>
            <person name="Priest M."/>
            <person name="Roberts A."/>
            <person name="Saif S."/>
            <person name="Shea T."/>
            <person name="Shenoy N."/>
            <person name="Sisk P."/>
            <person name="Stolte C."/>
            <person name="Sykes S."/>
            <person name="Wortman J."/>
            <person name="Nusbaum C."/>
            <person name="Birren B."/>
        </authorList>
    </citation>
    <scope>NUCLEOTIDE SEQUENCE</scope>
    <source>
        <strain evidence="1">NIH/UT8656</strain>
    </source>
</reference>
<dbReference type="EMBL" id="JH226133">
    <property type="protein sequence ID" value="EHY57203.1"/>
    <property type="molecule type" value="Genomic_DNA"/>
</dbReference>
<gene>
    <name evidence="1" type="ORF">HMPREF1120_05250</name>
</gene>
<dbReference type="AlphaFoldDB" id="H6C0A8"/>
<accession>H6C0A8</accession>
<name>H6C0A8_EXODN</name>
<keyword evidence="2" id="KW-1185">Reference proteome</keyword>
<dbReference type="VEuPathDB" id="FungiDB:HMPREF1120_05250"/>
<protein>
    <submittedName>
        <fullName evidence="1">Uncharacterized protein</fullName>
    </submittedName>
</protein>
<dbReference type="RefSeq" id="XP_009157664.1">
    <property type="nucleotide sequence ID" value="XM_009159416.1"/>
</dbReference>